<feature type="region of interest" description="Disordered" evidence="4">
    <location>
        <begin position="208"/>
        <end position="244"/>
    </location>
</feature>
<feature type="compositionally biased region" description="Low complexity" evidence="4">
    <location>
        <begin position="211"/>
        <end position="224"/>
    </location>
</feature>
<reference evidence="6 7" key="1">
    <citation type="submission" date="2018-04" db="EMBL/GenBank/DDBJ databases">
        <authorList>
            <person name="Huttner S."/>
            <person name="Dainat J."/>
        </authorList>
    </citation>
    <scope>NUCLEOTIDE SEQUENCE [LARGE SCALE GENOMIC DNA]</scope>
</reference>
<dbReference type="AlphaFoldDB" id="A0A3S4ANA9"/>
<feature type="domain" description="Coenzyme Q-binding protein COQ10 START" evidence="5">
    <location>
        <begin position="245"/>
        <end position="315"/>
    </location>
</feature>
<dbReference type="InterPro" id="IPR005031">
    <property type="entry name" value="COQ10_START"/>
</dbReference>
<name>A0A3S4ANA9_9PEZI</name>
<evidence type="ECO:0000313" key="7">
    <source>
        <dbReference type="Proteomes" id="UP000289323"/>
    </source>
</evidence>
<comment type="function">
    <text evidence="3">Required for the function of coenzyme Q in the respiratory chain. May serve as a chaperone or may be involved in the transport of Q6 from its site of synthesis to the catalytic sites of the respiratory complexes.</text>
</comment>
<organism evidence="6 7">
    <name type="scientific">Thermothielavioides terrestris</name>
    <dbReference type="NCBI Taxonomy" id="2587410"/>
    <lineage>
        <taxon>Eukaryota</taxon>
        <taxon>Fungi</taxon>
        <taxon>Dikarya</taxon>
        <taxon>Ascomycota</taxon>
        <taxon>Pezizomycotina</taxon>
        <taxon>Sordariomycetes</taxon>
        <taxon>Sordariomycetidae</taxon>
        <taxon>Sordariales</taxon>
        <taxon>Chaetomiaceae</taxon>
        <taxon>Thermothielavioides</taxon>
    </lineage>
</organism>
<dbReference type="InterPro" id="IPR023393">
    <property type="entry name" value="START-like_dom_sf"/>
</dbReference>
<dbReference type="GO" id="GO:0005739">
    <property type="term" value="C:mitochondrion"/>
    <property type="evidence" value="ECO:0007669"/>
    <property type="project" value="TreeGrafter"/>
</dbReference>
<dbReference type="InterPro" id="IPR044996">
    <property type="entry name" value="COQ10-like"/>
</dbReference>
<dbReference type="Pfam" id="PF03364">
    <property type="entry name" value="Polyketide_cyc"/>
    <property type="match status" value="2"/>
</dbReference>
<dbReference type="EMBL" id="OUUZ01000008">
    <property type="protein sequence ID" value="SPQ21968.1"/>
    <property type="molecule type" value="Genomic_DNA"/>
</dbReference>
<protein>
    <submittedName>
        <fullName evidence="6">788e2dbd-3988-4b05-9c57-7684a114e56e</fullName>
    </submittedName>
</protein>
<proteinExistence type="inferred from homology"/>
<evidence type="ECO:0000256" key="4">
    <source>
        <dbReference type="SAM" id="MobiDB-lite"/>
    </source>
</evidence>
<accession>A0A3S4ANA9</accession>
<sequence>MASYRLTSMRLAHWRLLRTGVHLERLAPTIPLSHTPSQTPQHLPGPPPAARSLTTTPSLSSGSSWLLSALPSFIPNPSHPPPPKTLRARRLLPYAPSQIYTLIADIDAYSRFLPHCTHSRVTRWTTPQPPPSSPPPPPNSPTPSPAHAATTTTVRHPALADLTIGWGPFTQTYTSRVYCVPGSVVEAVSGAAETSIPAAVLRAAGYDVPHQPQQPQQQQQQQQQRGAQGTCSAGHGGRDREMGGDGIFESLVTRWTVTPAAGPAGVTGGGGGGESEKGWTEVALSVTFRFANPALGFAVGQVADEKVGEMVEAFEGRARELFGPRRA</sequence>
<dbReference type="CDD" id="cd07813">
    <property type="entry name" value="COQ10p_like"/>
    <property type="match status" value="1"/>
</dbReference>
<comment type="subunit">
    <text evidence="2">Interacts with coenzyme Q.</text>
</comment>
<dbReference type="Proteomes" id="UP000289323">
    <property type="component" value="Unassembled WGS sequence"/>
</dbReference>
<feature type="domain" description="Coenzyme Q-binding protein COQ10 START" evidence="5">
    <location>
        <begin position="92"/>
        <end position="184"/>
    </location>
</feature>
<dbReference type="Gene3D" id="3.30.530.20">
    <property type="match status" value="1"/>
</dbReference>
<feature type="compositionally biased region" description="Polar residues" evidence="4">
    <location>
        <begin position="32"/>
        <end position="41"/>
    </location>
</feature>
<feature type="compositionally biased region" description="Pro residues" evidence="4">
    <location>
        <begin position="127"/>
        <end position="144"/>
    </location>
</feature>
<dbReference type="PANTHER" id="PTHR12901">
    <property type="entry name" value="SPERM PROTEIN HOMOLOG"/>
    <property type="match status" value="1"/>
</dbReference>
<feature type="region of interest" description="Disordered" evidence="4">
    <location>
        <begin position="121"/>
        <end position="150"/>
    </location>
</feature>
<gene>
    <name evidence="6" type="ORF">TT172_LOCUS4387</name>
</gene>
<evidence type="ECO:0000256" key="2">
    <source>
        <dbReference type="ARBA" id="ARBA00011814"/>
    </source>
</evidence>
<dbReference type="PANTHER" id="PTHR12901:SF10">
    <property type="entry name" value="COENZYME Q-BINDING PROTEIN COQ10, MITOCHONDRIAL"/>
    <property type="match status" value="1"/>
</dbReference>
<comment type="similarity">
    <text evidence="1">Belongs to the COQ10 family.</text>
</comment>
<evidence type="ECO:0000256" key="3">
    <source>
        <dbReference type="ARBA" id="ARBA00024947"/>
    </source>
</evidence>
<dbReference type="GO" id="GO:0048039">
    <property type="term" value="F:ubiquinone binding"/>
    <property type="evidence" value="ECO:0007669"/>
    <property type="project" value="InterPro"/>
</dbReference>
<dbReference type="SUPFAM" id="SSF55961">
    <property type="entry name" value="Bet v1-like"/>
    <property type="match status" value="1"/>
</dbReference>
<evidence type="ECO:0000256" key="1">
    <source>
        <dbReference type="ARBA" id="ARBA00006885"/>
    </source>
</evidence>
<dbReference type="GO" id="GO:0045333">
    <property type="term" value="P:cellular respiration"/>
    <property type="evidence" value="ECO:0007669"/>
    <property type="project" value="InterPro"/>
</dbReference>
<feature type="region of interest" description="Disordered" evidence="4">
    <location>
        <begin position="30"/>
        <end position="57"/>
    </location>
</feature>
<evidence type="ECO:0000259" key="5">
    <source>
        <dbReference type="Pfam" id="PF03364"/>
    </source>
</evidence>
<evidence type="ECO:0000313" key="6">
    <source>
        <dbReference type="EMBL" id="SPQ21968.1"/>
    </source>
</evidence>